<dbReference type="SMART" id="SM00179">
    <property type="entry name" value="EGF_CA"/>
    <property type="match status" value="1"/>
</dbReference>
<keyword evidence="2" id="KW-0964">Secreted</keyword>
<keyword evidence="3 8" id="KW-0245">EGF-like domain</keyword>
<dbReference type="InterPro" id="IPR001881">
    <property type="entry name" value="EGF-like_Ca-bd_dom"/>
</dbReference>
<dbReference type="PROSITE" id="PS01186">
    <property type="entry name" value="EGF_2"/>
    <property type="match status" value="1"/>
</dbReference>
<dbReference type="Gene3D" id="2.10.25.10">
    <property type="entry name" value="Laminin"/>
    <property type="match status" value="1"/>
</dbReference>
<evidence type="ECO:0000313" key="12">
    <source>
        <dbReference type="Proteomes" id="UP000683360"/>
    </source>
</evidence>
<evidence type="ECO:0000256" key="8">
    <source>
        <dbReference type="PROSITE-ProRule" id="PRU00076"/>
    </source>
</evidence>
<evidence type="ECO:0000313" key="11">
    <source>
        <dbReference type="EMBL" id="CAG2238718.1"/>
    </source>
</evidence>
<keyword evidence="7" id="KW-0325">Glycoprotein</keyword>
<dbReference type="AlphaFoldDB" id="A0A8S3U5K3"/>
<feature type="compositionally biased region" description="Polar residues" evidence="9">
    <location>
        <begin position="199"/>
        <end position="217"/>
    </location>
</feature>
<organism evidence="11 12">
    <name type="scientific">Mytilus edulis</name>
    <name type="common">Blue mussel</name>
    <dbReference type="NCBI Taxonomy" id="6550"/>
    <lineage>
        <taxon>Eukaryota</taxon>
        <taxon>Metazoa</taxon>
        <taxon>Spiralia</taxon>
        <taxon>Lophotrochozoa</taxon>
        <taxon>Mollusca</taxon>
        <taxon>Bivalvia</taxon>
        <taxon>Autobranchia</taxon>
        <taxon>Pteriomorphia</taxon>
        <taxon>Mytilida</taxon>
        <taxon>Mytiloidea</taxon>
        <taxon>Mytilidae</taxon>
        <taxon>Mytilinae</taxon>
        <taxon>Mytilus</taxon>
    </lineage>
</organism>
<accession>A0A8S3U5K3</accession>
<dbReference type="PROSITE" id="PS50092">
    <property type="entry name" value="TSP1"/>
    <property type="match status" value="2"/>
</dbReference>
<dbReference type="Gene3D" id="2.20.100.10">
    <property type="entry name" value="Thrombospondin type-1 (TSP1) repeat"/>
    <property type="match status" value="2"/>
</dbReference>
<evidence type="ECO:0000256" key="5">
    <source>
        <dbReference type="ARBA" id="ARBA00022737"/>
    </source>
</evidence>
<protein>
    <submittedName>
        <fullName evidence="11">THBS1</fullName>
    </submittedName>
</protein>
<dbReference type="PROSITE" id="PS00022">
    <property type="entry name" value="EGF_1"/>
    <property type="match status" value="1"/>
</dbReference>
<evidence type="ECO:0000256" key="4">
    <source>
        <dbReference type="ARBA" id="ARBA00022729"/>
    </source>
</evidence>
<dbReference type="PROSITE" id="PS50026">
    <property type="entry name" value="EGF_3"/>
    <property type="match status" value="1"/>
</dbReference>
<dbReference type="CDD" id="cd00054">
    <property type="entry name" value="EGF_CA"/>
    <property type="match status" value="1"/>
</dbReference>
<evidence type="ECO:0000256" key="6">
    <source>
        <dbReference type="ARBA" id="ARBA00023157"/>
    </source>
</evidence>
<evidence type="ECO:0000256" key="7">
    <source>
        <dbReference type="ARBA" id="ARBA00023180"/>
    </source>
</evidence>
<dbReference type="InterPro" id="IPR052065">
    <property type="entry name" value="Compl_asym_regulator"/>
</dbReference>
<dbReference type="InterPro" id="IPR036383">
    <property type="entry name" value="TSP1_rpt_sf"/>
</dbReference>
<dbReference type="GO" id="GO:0005509">
    <property type="term" value="F:calcium ion binding"/>
    <property type="evidence" value="ECO:0007669"/>
    <property type="project" value="InterPro"/>
</dbReference>
<dbReference type="Pfam" id="PF00090">
    <property type="entry name" value="TSP_1"/>
    <property type="match status" value="2"/>
</dbReference>
<dbReference type="Proteomes" id="UP000683360">
    <property type="component" value="Unassembled WGS sequence"/>
</dbReference>
<gene>
    <name evidence="11" type="ORF">MEDL_51120</name>
</gene>
<dbReference type="SMART" id="SM00209">
    <property type="entry name" value="TSP1"/>
    <property type="match status" value="2"/>
</dbReference>
<dbReference type="InterPro" id="IPR000742">
    <property type="entry name" value="EGF"/>
</dbReference>
<comment type="caution">
    <text evidence="11">The sequence shown here is derived from an EMBL/GenBank/DDBJ whole genome shotgun (WGS) entry which is preliminary data.</text>
</comment>
<dbReference type="PANTHER" id="PTHR22906:SF43">
    <property type="entry name" value="PROPERDIN"/>
    <property type="match status" value="1"/>
</dbReference>
<dbReference type="SMART" id="SM00181">
    <property type="entry name" value="EGF"/>
    <property type="match status" value="1"/>
</dbReference>
<proteinExistence type="predicted"/>
<evidence type="ECO:0000256" key="3">
    <source>
        <dbReference type="ARBA" id="ARBA00022536"/>
    </source>
</evidence>
<feature type="region of interest" description="Disordered" evidence="9">
    <location>
        <begin position="198"/>
        <end position="217"/>
    </location>
</feature>
<dbReference type="SUPFAM" id="SSF82895">
    <property type="entry name" value="TSP-1 type 1 repeat"/>
    <property type="match status" value="2"/>
</dbReference>
<evidence type="ECO:0000256" key="2">
    <source>
        <dbReference type="ARBA" id="ARBA00022525"/>
    </source>
</evidence>
<comment type="subcellular location">
    <subcellularLocation>
        <location evidence="1">Secreted</location>
    </subcellularLocation>
</comment>
<evidence type="ECO:0000256" key="1">
    <source>
        <dbReference type="ARBA" id="ARBA00004613"/>
    </source>
</evidence>
<dbReference type="PANTHER" id="PTHR22906">
    <property type="entry name" value="PROPERDIN"/>
    <property type="match status" value="1"/>
</dbReference>
<dbReference type="InterPro" id="IPR000884">
    <property type="entry name" value="TSP1_rpt"/>
</dbReference>
<sequence length="217" mass="22851">MTDLFEWAAIQTNATLSGDCTDFGIVTNIEEFDISNCTIPVGSWTTTSCSMTCGNGTIYRNRTCNNPSPSDGGKICQGVDNESSVCNLGDCPVDGHWGLWSSVRCSVTCGNGIGIRTRRCDNPAPSGGGNGCVGCDKKKKLCSLGKCHNAEGCASNPCSNGASCTQQINGFMCKCAVGFTGIFCEAVVCLNREGEDTNEQSLTTNHKPQVTETLTIP</sequence>
<comment type="caution">
    <text evidence="8">Lacks conserved residue(s) required for the propagation of feature annotation.</text>
</comment>
<feature type="domain" description="EGF-like" evidence="10">
    <location>
        <begin position="149"/>
        <end position="185"/>
    </location>
</feature>
<keyword evidence="6 8" id="KW-1015">Disulfide bond</keyword>
<dbReference type="EMBL" id="CAJPWZ010002482">
    <property type="protein sequence ID" value="CAG2238718.1"/>
    <property type="molecule type" value="Genomic_DNA"/>
</dbReference>
<dbReference type="SUPFAM" id="SSF57196">
    <property type="entry name" value="EGF/Laminin"/>
    <property type="match status" value="1"/>
</dbReference>
<reference evidence="11" key="1">
    <citation type="submission" date="2021-03" db="EMBL/GenBank/DDBJ databases">
        <authorList>
            <person name="Bekaert M."/>
        </authorList>
    </citation>
    <scope>NUCLEOTIDE SEQUENCE</scope>
</reference>
<keyword evidence="12" id="KW-1185">Reference proteome</keyword>
<name>A0A8S3U5K3_MYTED</name>
<dbReference type="Pfam" id="PF00008">
    <property type="entry name" value="EGF"/>
    <property type="match status" value="1"/>
</dbReference>
<evidence type="ECO:0000259" key="10">
    <source>
        <dbReference type="PROSITE" id="PS50026"/>
    </source>
</evidence>
<evidence type="ECO:0000256" key="9">
    <source>
        <dbReference type="SAM" id="MobiDB-lite"/>
    </source>
</evidence>
<dbReference type="OrthoDB" id="6156721at2759"/>
<dbReference type="FunFam" id="2.10.25.10:FF:000004">
    <property type="entry name" value="Neurogenic locus notch 1"/>
    <property type="match status" value="1"/>
</dbReference>
<keyword evidence="5" id="KW-0677">Repeat</keyword>
<keyword evidence="4" id="KW-0732">Signal</keyword>
<dbReference type="FunFam" id="2.20.100.10:FF:000001">
    <property type="entry name" value="semaphorin-5A isoform X1"/>
    <property type="match status" value="1"/>
</dbReference>
<feature type="disulfide bond" evidence="8">
    <location>
        <begin position="175"/>
        <end position="184"/>
    </location>
</feature>